<dbReference type="PANTHER" id="PTHR48022">
    <property type="entry name" value="PLASTIDIC GLUCOSE TRANSPORTER 4"/>
    <property type="match status" value="1"/>
</dbReference>
<keyword evidence="3 7" id="KW-0813">Transport</keyword>
<dbReference type="EMBL" id="JAGTJS010000020">
    <property type="protein sequence ID" value="KAH7240505.1"/>
    <property type="molecule type" value="Genomic_DNA"/>
</dbReference>
<keyword evidence="6 8" id="KW-0472">Membrane</keyword>
<feature type="transmembrane region" description="Helical" evidence="8">
    <location>
        <begin position="83"/>
        <end position="102"/>
    </location>
</feature>
<dbReference type="GO" id="GO:0005351">
    <property type="term" value="F:carbohydrate:proton symporter activity"/>
    <property type="evidence" value="ECO:0007669"/>
    <property type="project" value="TreeGrafter"/>
</dbReference>
<dbReference type="NCBIfam" id="TIGR00879">
    <property type="entry name" value="SP"/>
    <property type="match status" value="1"/>
</dbReference>
<evidence type="ECO:0000259" key="9">
    <source>
        <dbReference type="PROSITE" id="PS50850"/>
    </source>
</evidence>
<evidence type="ECO:0000256" key="5">
    <source>
        <dbReference type="ARBA" id="ARBA00022989"/>
    </source>
</evidence>
<comment type="similarity">
    <text evidence="2 7">Belongs to the major facilitator superfamily. Sugar transporter (TC 2.A.1.1) family.</text>
</comment>
<feature type="transmembrane region" description="Helical" evidence="8">
    <location>
        <begin position="359"/>
        <end position="384"/>
    </location>
</feature>
<dbReference type="GO" id="GO:0016020">
    <property type="term" value="C:membrane"/>
    <property type="evidence" value="ECO:0007669"/>
    <property type="project" value="UniProtKB-SubCell"/>
</dbReference>
<protein>
    <submittedName>
        <fullName evidence="10">General substrate transporter</fullName>
    </submittedName>
</protein>
<comment type="subcellular location">
    <subcellularLocation>
        <location evidence="1">Membrane</location>
        <topology evidence="1">Multi-pass membrane protein</topology>
    </subcellularLocation>
</comment>
<feature type="transmembrane region" description="Helical" evidence="8">
    <location>
        <begin position="108"/>
        <end position="129"/>
    </location>
</feature>
<evidence type="ECO:0000256" key="7">
    <source>
        <dbReference type="RuleBase" id="RU003346"/>
    </source>
</evidence>
<evidence type="ECO:0000256" key="2">
    <source>
        <dbReference type="ARBA" id="ARBA00010992"/>
    </source>
</evidence>
<dbReference type="Pfam" id="PF00083">
    <property type="entry name" value="Sugar_tr"/>
    <property type="match status" value="1"/>
</dbReference>
<feature type="transmembrane region" description="Helical" evidence="8">
    <location>
        <begin position="265"/>
        <end position="291"/>
    </location>
</feature>
<evidence type="ECO:0000256" key="4">
    <source>
        <dbReference type="ARBA" id="ARBA00022692"/>
    </source>
</evidence>
<reference evidence="10" key="1">
    <citation type="journal article" date="2021" name="Nat. Commun.">
        <title>Genetic determinants of endophytism in the Arabidopsis root mycobiome.</title>
        <authorList>
            <person name="Mesny F."/>
            <person name="Miyauchi S."/>
            <person name="Thiergart T."/>
            <person name="Pickel B."/>
            <person name="Atanasova L."/>
            <person name="Karlsson M."/>
            <person name="Huettel B."/>
            <person name="Barry K.W."/>
            <person name="Haridas S."/>
            <person name="Chen C."/>
            <person name="Bauer D."/>
            <person name="Andreopoulos W."/>
            <person name="Pangilinan J."/>
            <person name="LaButti K."/>
            <person name="Riley R."/>
            <person name="Lipzen A."/>
            <person name="Clum A."/>
            <person name="Drula E."/>
            <person name="Henrissat B."/>
            <person name="Kohler A."/>
            <person name="Grigoriev I.V."/>
            <person name="Martin F.M."/>
            <person name="Hacquard S."/>
        </authorList>
    </citation>
    <scope>NUCLEOTIDE SEQUENCE</scope>
    <source>
        <strain evidence="10">FSSC 5 MPI-SDFR-AT-0091</strain>
    </source>
</reference>
<evidence type="ECO:0000256" key="6">
    <source>
        <dbReference type="ARBA" id="ARBA00023136"/>
    </source>
</evidence>
<dbReference type="Gene3D" id="1.20.1250.20">
    <property type="entry name" value="MFS general substrate transporter like domains"/>
    <property type="match status" value="1"/>
</dbReference>
<keyword evidence="11" id="KW-1185">Reference proteome</keyword>
<feature type="transmembrane region" description="Helical" evidence="8">
    <location>
        <begin position="12"/>
        <end position="32"/>
    </location>
</feature>
<dbReference type="PANTHER" id="PTHR48022:SF28">
    <property type="entry name" value="MAJOR FACILITATOR SUPERFAMILY (MFS) PROFILE DOMAIN-CONTAINING PROTEIN-RELATED"/>
    <property type="match status" value="1"/>
</dbReference>
<dbReference type="PROSITE" id="PS50850">
    <property type="entry name" value="MFS"/>
    <property type="match status" value="1"/>
</dbReference>
<feature type="transmembrane region" description="Helical" evidence="8">
    <location>
        <begin position="331"/>
        <end position="353"/>
    </location>
</feature>
<evidence type="ECO:0000313" key="10">
    <source>
        <dbReference type="EMBL" id="KAH7240505.1"/>
    </source>
</evidence>
<dbReference type="FunFam" id="1.20.1250.20:FF:000134">
    <property type="entry name" value="MFS sugar transporter protein"/>
    <property type="match status" value="1"/>
</dbReference>
<dbReference type="InterPro" id="IPR020846">
    <property type="entry name" value="MFS_dom"/>
</dbReference>
<gene>
    <name evidence="10" type="ORF">B0J15DRAFT_516025</name>
</gene>
<sequence>MFTKLRGRYLQAAITFSAGSAYLLFGYDQGVLGGLVTQPSFLDAIGNPSPSFLGLIVALYNIGCLVGCIVASLIGNKWGRRKIIIWGCIIMIIGGIIQSAAFGAAQLIVGRLISGVGNGMNTSIVPVYVSECSHAKHRGRAVAVQLSIVIFGTVVAYWLDYGTIKHLTGEVVWRFPIAFQNVFALVTVATLPFLPETPRWLYSHEYRTEAIEVLSRLYDCQEDDPIIQSVRQEIETALNLEHQTEKFSLKNLIHDKTPVKNTRRLVLCFMIQLWQQFTGINVIAFYVTIVLETNVGLSKDTSSLVAGCIQIAFWLSTFPPMYLLDRVGRRPMLMLGSVSLLTAMAVFTAGIAVNTPSTSAMALAFLFIYEISFGMSWNSIPWLYAPEITPLELRHVGSSVAAFSEWLWTFVIALITPYAIDTAGWKFYILFCVMILLNIPFTYFFLPEVSFLTPIPLMRACLTNSRRVGKHLKSLITFSLEMHSTPMRPRATARRAGDRASRSRSRFRGGQACRYVVVSGKGGNIQAERLD</sequence>
<dbReference type="AlphaFoldDB" id="A0A9P9GJC2"/>
<feature type="domain" description="Major facilitator superfamily (MFS) profile" evidence="9">
    <location>
        <begin position="14"/>
        <end position="450"/>
    </location>
</feature>
<organism evidence="10 11">
    <name type="scientific">Fusarium solani</name>
    <name type="common">Filamentous fungus</name>
    <dbReference type="NCBI Taxonomy" id="169388"/>
    <lineage>
        <taxon>Eukaryota</taxon>
        <taxon>Fungi</taxon>
        <taxon>Dikarya</taxon>
        <taxon>Ascomycota</taxon>
        <taxon>Pezizomycotina</taxon>
        <taxon>Sordariomycetes</taxon>
        <taxon>Hypocreomycetidae</taxon>
        <taxon>Hypocreales</taxon>
        <taxon>Nectriaceae</taxon>
        <taxon>Fusarium</taxon>
        <taxon>Fusarium solani species complex</taxon>
    </lineage>
</organism>
<dbReference type="InterPro" id="IPR050360">
    <property type="entry name" value="MFS_Sugar_Transporters"/>
</dbReference>
<dbReference type="PROSITE" id="PS00217">
    <property type="entry name" value="SUGAR_TRANSPORT_2"/>
    <property type="match status" value="1"/>
</dbReference>
<feature type="transmembrane region" description="Helical" evidence="8">
    <location>
        <begin position="171"/>
        <end position="194"/>
    </location>
</feature>
<evidence type="ECO:0000313" key="11">
    <source>
        <dbReference type="Proteomes" id="UP000736672"/>
    </source>
</evidence>
<evidence type="ECO:0000256" key="1">
    <source>
        <dbReference type="ARBA" id="ARBA00004141"/>
    </source>
</evidence>
<accession>A0A9P9GJC2</accession>
<evidence type="ECO:0000256" key="3">
    <source>
        <dbReference type="ARBA" id="ARBA00022448"/>
    </source>
</evidence>
<keyword evidence="4 8" id="KW-0812">Transmembrane</keyword>
<keyword evidence="5 8" id="KW-1133">Transmembrane helix</keyword>
<dbReference type="Proteomes" id="UP000736672">
    <property type="component" value="Unassembled WGS sequence"/>
</dbReference>
<comment type="caution">
    <text evidence="10">The sequence shown here is derived from an EMBL/GenBank/DDBJ whole genome shotgun (WGS) entry which is preliminary data.</text>
</comment>
<feature type="transmembrane region" description="Helical" evidence="8">
    <location>
        <begin position="303"/>
        <end position="324"/>
    </location>
</feature>
<feature type="transmembrane region" description="Helical" evidence="8">
    <location>
        <begin position="52"/>
        <end position="74"/>
    </location>
</feature>
<dbReference type="InterPro" id="IPR005829">
    <property type="entry name" value="Sugar_transporter_CS"/>
</dbReference>
<evidence type="ECO:0000256" key="8">
    <source>
        <dbReference type="SAM" id="Phobius"/>
    </source>
</evidence>
<feature type="transmembrane region" description="Helical" evidence="8">
    <location>
        <begin position="425"/>
        <end position="446"/>
    </location>
</feature>
<dbReference type="InterPro" id="IPR036259">
    <property type="entry name" value="MFS_trans_sf"/>
</dbReference>
<name>A0A9P9GJC2_FUSSL</name>
<feature type="transmembrane region" description="Helical" evidence="8">
    <location>
        <begin position="141"/>
        <end position="159"/>
    </location>
</feature>
<dbReference type="PRINTS" id="PR00171">
    <property type="entry name" value="SUGRTRNSPORT"/>
</dbReference>
<dbReference type="SUPFAM" id="SSF103473">
    <property type="entry name" value="MFS general substrate transporter"/>
    <property type="match status" value="1"/>
</dbReference>
<dbReference type="InterPro" id="IPR003663">
    <property type="entry name" value="Sugar/inositol_transpt"/>
</dbReference>
<proteinExistence type="inferred from homology"/>
<dbReference type="InterPro" id="IPR005828">
    <property type="entry name" value="MFS_sugar_transport-like"/>
</dbReference>
<dbReference type="OrthoDB" id="6133115at2759"/>
<feature type="transmembrane region" description="Helical" evidence="8">
    <location>
        <begin position="396"/>
        <end position="419"/>
    </location>
</feature>